<accession>A0AAV0EJ73</accession>
<dbReference type="AlphaFoldDB" id="A0AAV0EJ73"/>
<evidence type="ECO:0000313" key="5">
    <source>
        <dbReference type="Proteomes" id="UP001152523"/>
    </source>
</evidence>
<proteinExistence type="predicted"/>
<feature type="region of interest" description="Disordered" evidence="1">
    <location>
        <begin position="1"/>
        <end position="53"/>
    </location>
</feature>
<reference evidence="4" key="1">
    <citation type="submission" date="2022-07" db="EMBL/GenBank/DDBJ databases">
        <authorList>
            <person name="Macas J."/>
            <person name="Novak P."/>
            <person name="Neumann P."/>
        </authorList>
    </citation>
    <scope>NUCLEOTIDE SEQUENCE</scope>
</reference>
<sequence length="259" mass="29031">MGSQEAKHDTTHMHAEHHASVTSQADTQDAGPTENLSTHSHGANPSCRGTRQRQKPIWHDDYEVQMNTVKINSSTVVDSHPSVESGTPYSISHYVNYNHFSVPHRAFLAAISAGREPSSFNEAVRDPQWRTAMSREIAALERTGTWRIQDLPRGKKAIFCKWVYKIKYKSDGSVERYKARFVVCGNRQVQGINYSETFAPVAKMVTVHTILAVAASCHWELHHMDVDNAFLHGDLNEEVYMHLPPGYSASSPGKAMTMI</sequence>
<comment type="caution">
    <text evidence="4">The sequence shown here is derived from an EMBL/GenBank/DDBJ whole genome shotgun (WGS) entry which is preliminary data.</text>
</comment>
<evidence type="ECO:0000256" key="1">
    <source>
        <dbReference type="SAM" id="MobiDB-lite"/>
    </source>
</evidence>
<feature type="compositionally biased region" description="Basic and acidic residues" evidence="1">
    <location>
        <begin position="1"/>
        <end position="19"/>
    </location>
</feature>
<dbReference type="EMBL" id="CAMAPF010000932">
    <property type="protein sequence ID" value="CAH9123848.1"/>
    <property type="molecule type" value="Genomic_DNA"/>
</dbReference>
<feature type="domain" description="Reverse transcriptase Ty1/copia-type" evidence="2">
    <location>
        <begin position="145"/>
        <end position="254"/>
    </location>
</feature>
<protein>
    <recommendedName>
        <fullName evidence="2">Reverse transcriptase Ty1/copia-type domain-containing protein</fullName>
    </recommendedName>
</protein>
<feature type="compositionally biased region" description="Polar residues" evidence="1">
    <location>
        <begin position="34"/>
        <end position="49"/>
    </location>
</feature>
<dbReference type="Pfam" id="PF07727">
    <property type="entry name" value="RVT_2"/>
    <property type="match status" value="1"/>
</dbReference>
<dbReference type="InterPro" id="IPR013103">
    <property type="entry name" value="RVT_2"/>
</dbReference>
<dbReference type="Proteomes" id="UP001152523">
    <property type="component" value="Unassembled WGS sequence"/>
</dbReference>
<evidence type="ECO:0000313" key="4">
    <source>
        <dbReference type="EMBL" id="CAH9123848.1"/>
    </source>
</evidence>
<evidence type="ECO:0000313" key="3">
    <source>
        <dbReference type="EMBL" id="CAH9102405.1"/>
    </source>
</evidence>
<evidence type="ECO:0000259" key="2">
    <source>
        <dbReference type="Pfam" id="PF07727"/>
    </source>
</evidence>
<organism evidence="4 5">
    <name type="scientific">Cuscuta epithymum</name>
    <dbReference type="NCBI Taxonomy" id="186058"/>
    <lineage>
        <taxon>Eukaryota</taxon>
        <taxon>Viridiplantae</taxon>
        <taxon>Streptophyta</taxon>
        <taxon>Embryophyta</taxon>
        <taxon>Tracheophyta</taxon>
        <taxon>Spermatophyta</taxon>
        <taxon>Magnoliopsida</taxon>
        <taxon>eudicotyledons</taxon>
        <taxon>Gunneridae</taxon>
        <taxon>Pentapetalae</taxon>
        <taxon>asterids</taxon>
        <taxon>lamiids</taxon>
        <taxon>Solanales</taxon>
        <taxon>Convolvulaceae</taxon>
        <taxon>Cuscuteae</taxon>
        <taxon>Cuscuta</taxon>
        <taxon>Cuscuta subgen. Cuscuta</taxon>
    </lineage>
</organism>
<dbReference type="EMBL" id="CAMAPF010000115">
    <property type="protein sequence ID" value="CAH9102405.1"/>
    <property type="molecule type" value="Genomic_DNA"/>
</dbReference>
<gene>
    <name evidence="3" type="ORF">CEPIT_LOCUS16006</name>
    <name evidence="4" type="ORF">CEPIT_LOCUS25544</name>
</gene>
<keyword evidence="5" id="KW-1185">Reference proteome</keyword>
<name>A0AAV0EJ73_9ASTE</name>